<keyword evidence="2" id="KW-1185">Reference proteome</keyword>
<evidence type="ECO:0000313" key="1">
    <source>
        <dbReference type="EMBL" id="KIM43695.1"/>
    </source>
</evidence>
<protein>
    <submittedName>
        <fullName evidence="1">Uncharacterized protein</fullName>
    </submittedName>
</protein>
<proteinExistence type="predicted"/>
<dbReference type="Proteomes" id="UP000053424">
    <property type="component" value="Unassembled WGS sequence"/>
</dbReference>
<name>A0A0C3C4B7_HEBCY</name>
<organism evidence="1 2">
    <name type="scientific">Hebeloma cylindrosporum</name>
    <dbReference type="NCBI Taxonomy" id="76867"/>
    <lineage>
        <taxon>Eukaryota</taxon>
        <taxon>Fungi</taxon>
        <taxon>Dikarya</taxon>
        <taxon>Basidiomycota</taxon>
        <taxon>Agaricomycotina</taxon>
        <taxon>Agaricomycetes</taxon>
        <taxon>Agaricomycetidae</taxon>
        <taxon>Agaricales</taxon>
        <taxon>Agaricineae</taxon>
        <taxon>Hymenogastraceae</taxon>
        <taxon>Hebeloma</taxon>
    </lineage>
</organism>
<gene>
    <name evidence="1" type="ORF">M413DRAFT_386763</name>
</gene>
<reference evidence="2" key="2">
    <citation type="submission" date="2015-01" db="EMBL/GenBank/DDBJ databases">
        <title>Evolutionary Origins and Diversification of the Mycorrhizal Mutualists.</title>
        <authorList>
            <consortium name="DOE Joint Genome Institute"/>
            <consortium name="Mycorrhizal Genomics Consortium"/>
            <person name="Kohler A."/>
            <person name="Kuo A."/>
            <person name="Nagy L.G."/>
            <person name="Floudas D."/>
            <person name="Copeland A."/>
            <person name="Barry K.W."/>
            <person name="Cichocki N."/>
            <person name="Veneault-Fourrey C."/>
            <person name="LaButti K."/>
            <person name="Lindquist E.A."/>
            <person name="Lipzen A."/>
            <person name="Lundell T."/>
            <person name="Morin E."/>
            <person name="Murat C."/>
            <person name="Riley R."/>
            <person name="Ohm R."/>
            <person name="Sun H."/>
            <person name="Tunlid A."/>
            <person name="Henrissat B."/>
            <person name="Grigoriev I.V."/>
            <person name="Hibbett D.S."/>
            <person name="Martin F."/>
        </authorList>
    </citation>
    <scope>NUCLEOTIDE SEQUENCE [LARGE SCALE GENOMIC DNA]</scope>
    <source>
        <strain evidence="2">h7</strain>
    </source>
</reference>
<accession>A0A0C3C4B7</accession>
<evidence type="ECO:0000313" key="2">
    <source>
        <dbReference type="Proteomes" id="UP000053424"/>
    </source>
</evidence>
<dbReference type="EMBL" id="KN831775">
    <property type="protein sequence ID" value="KIM43695.1"/>
    <property type="molecule type" value="Genomic_DNA"/>
</dbReference>
<sequence length="82" mass="9267">MQSYGFSKTARISNMTDRTLTMGIYLGYLFQSGQFHDGVYNLAPSLNNFLVGTAGTSAVQSRHVTGMRELNERPWCQCVHRF</sequence>
<reference evidence="1 2" key="1">
    <citation type="submission" date="2014-04" db="EMBL/GenBank/DDBJ databases">
        <authorList>
            <consortium name="DOE Joint Genome Institute"/>
            <person name="Kuo A."/>
            <person name="Gay G."/>
            <person name="Dore J."/>
            <person name="Kohler A."/>
            <person name="Nagy L.G."/>
            <person name="Floudas D."/>
            <person name="Copeland A."/>
            <person name="Barry K.W."/>
            <person name="Cichocki N."/>
            <person name="Veneault-Fourrey C."/>
            <person name="LaButti K."/>
            <person name="Lindquist E.A."/>
            <person name="Lipzen A."/>
            <person name="Lundell T."/>
            <person name="Morin E."/>
            <person name="Murat C."/>
            <person name="Sun H."/>
            <person name="Tunlid A."/>
            <person name="Henrissat B."/>
            <person name="Grigoriev I.V."/>
            <person name="Hibbett D.S."/>
            <person name="Martin F."/>
            <person name="Nordberg H.P."/>
            <person name="Cantor M.N."/>
            <person name="Hua S.X."/>
        </authorList>
    </citation>
    <scope>NUCLEOTIDE SEQUENCE [LARGE SCALE GENOMIC DNA]</scope>
    <source>
        <strain evidence="2">h7</strain>
    </source>
</reference>
<dbReference type="HOGENOM" id="CLU_2558545_0_0_1"/>
<dbReference type="AlphaFoldDB" id="A0A0C3C4B7"/>